<evidence type="ECO:0000313" key="1">
    <source>
        <dbReference type="EMBL" id="GLK50881.1"/>
    </source>
</evidence>
<protein>
    <submittedName>
        <fullName evidence="1">Uncharacterized protein</fullName>
    </submittedName>
</protein>
<dbReference type="AlphaFoldDB" id="A0A9W6IID1"/>
<proteinExistence type="predicted"/>
<accession>A0A9W6IID1</accession>
<reference evidence="1" key="2">
    <citation type="submission" date="2023-01" db="EMBL/GenBank/DDBJ databases">
        <authorList>
            <person name="Sun Q."/>
            <person name="Evtushenko L."/>
        </authorList>
    </citation>
    <scope>NUCLEOTIDE SEQUENCE</scope>
    <source>
        <strain evidence="1">VKM B-1513</strain>
    </source>
</reference>
<name>A0A9W6IID1_9PROT</name>
<sequence>MILPHRSDKLLEPYWYNFNRFNDTGQRCAEPLGGNQIVRGHHQTSARFRLLGRADNADDLVDLAIINMIENENAWL</sequence>
<comment type="caution">
    <text evidence="1">The sequence shown here is derived from an EMBL/GenBank/DDBJ whole genome shotgun (WGS) entry which is preliminary data.</text>
</comment>
<dbReference type="Proteomes" id="UP001143486">
    <property type="component" value="Unassembled WGS sequence"/>
</dbReference>
<organism evidence="1 2">
    <name type="scientific">Maricaulis virginensis</name>
    <dbReference type="NCBI Taxonomy" id="144022"/>
    <lineage>
        <taxon>Bacteria</taxon>
        <taxon>Pseudomonadati</taxon>
        <taxon>Pseudomonadota</taxon>
        <taxon>Alphaproteobacteria</taxon>
        <taxon>Maricaulales</taxon>
        <taxon>Maricaulaceae</taxon>
        <taxon>Maricaulis</taxon>
    </lineage>
</organism>
<reference evidence="1" key="1">
    <citation type="journal article" date="2014" name="Int. J. Syst. Evol. Microbiol.">
        <title>Complete genome sequence of Corynebacterium casei LMG S-19264T (=DSM 44701T), isolated from a smear-ripened cheese.</title>
        <authorList>
            <consortium name="US DOE Joint Genome Institute (JGI-PGF)"/>
            <person name="Walter F."/>
            <person name="Albersmeier A."/>
            <person name="Kalinowski J."/>
            <person name="Ruckert C."/>
        </authorList>
    </citation>
    <scope>NUCLEOTIDE SEQUENCE</scope>
    <source>
        <strain evidence="1">VKM B-1513</strain>
    </source>
</reference>
<keyword evidence="2" id="KW-1185">Reference proteome</keyword>
<evidence type="ECO:0000313" key="2">
    <source>
        <dbReference type="Proteomes" id="UP001143486"/>
    </source>
</evidence>
<dbReference type="EMBL" id="BSFE01000001">
    <property type="protein sequence ID" value="GLK50881.1"/>
    <property type="molecule type" value="Genomic_DNA"/>
</dbReference>
<gene>
    <name evidence="1" type="ORF">GCM10017621_03890</name>
</gene>